<feature type="transmembrane region" description="Helical" evidence="1">
    <location>
        <begin position="27"/>
        <end position="49"/>
    </location>
</feature>
<evidence type="ECO:0000256" key="1">
    <source>
        <dbReference type="SAM" id="Phobius"/>
    </source>
</evidence>
<evidence type="ECO:0000313" key="2">
    <source>
        <dbReference type="EMBL" id="JAH65646.1"/>
    </source>
</evidence>
<keyword evidence="1" id="KW-0472">Membrane</keyword>
<reference evidence="2" key="1">
    <citation type="submission" date="2014-11" db="EMBL/GenBank/DDBJ databases">
        <authorList>
            <person name="Amaro Gonzalez C."/>
        </authorList>
    </citation>
    <scope>NUCLEOTIDE SEQUENCE</scope>
</reference>
<keyword evidence="1" id="KW-1133">Transmembrane helix</keyword>
<organism evidence="2">
    <name type="scientific">Anguilla anguilla</name>
    <name type="common">European freshwater eel</name>
    <name type="synonym">Muraena anguilla</name>
    <dbReference type="NCBI Taxonomy" id="7936"/>
    <lineage>
        <taxon>Eukaryota</taxon>
        <taxon>Metazoa</taxon>
        <taxon>Chordata</taxon>
        <taxon>Craniata</taxon>
        <taxon>Vertebrata</taxon>
        <taxon>Euteleostomi</taxon>
        <taxon>Actinopterygii</taxon>
        <taxon>Neopterygii</taxon>
        <taxon>Teleostei</taxon>
        <taxon>Anguilliformes</taxon>
        <taxon>Anguillidae</taxon>
        <taxon>Anguilla</taxon>
    </lineage>
</organism>
<dbReference type="AlphaFoldDB" id="A0A0E9UIQ2"/>
<dbReference type="EMBL" id="GBXM01042931">
    <property type="protein sequence ID" value="JAH65646.1"/>
    <property type="molecule type" value="Transcribed_RNA"/>
</dbReference>
<reference evidence="2" key="2">
    <citation type="journal article" date="2015" name="Fish Shellfish Immunol.">
        <title>Early steps in the European eel (Anguilla anguilla)-Vibrio vulnificus interaction in the gills: Role of the RtxA13 toxin.</title>
        <authorList>
            <person name="Callol A."/>
            <person name="Pajuelo D."/>
            <person name="Ebbesson L."/>
            <person name="Teles M."/>
            <person name="MacKenzie S."/>
            <person name="Amaro C."/>
        </authorList>
    </citation>
    <scope>NUCLEOTIDE SEQUENCE</scope>
</reference>
<name>A0A0E9UIQ2_ANGAN</name>
<sequence length="50" mass="5934">MWICAYIPPIGTPHESIYILVIKRNRLFFFVLFPISILLHLLLVCFDFPL</sequence>
<proteinExistence type="predicted"/>
<accession>A0A0E9UIQ2</accession>
<keyword evidence="1" id="KW-0812">Transmembrane</keyword>
<protein>
    <submittedName>
        <fullName evidence="2">Uncharacterized protein</fullName>
    </submittedName>
</protein>